<dbReference type="Proteomes" id="UP000460949">
    <property type="component" value="Unassembled WGS sequence"/>
</dbReference>
<reference evidence="1 2" key="1">
    <citation type="submission" date="2019-11" db="EMBL/GenBank/DDBJ databases">
        <title>Genome sequences of 17 halophilic strains isolated from different environments.</title>
        <authorList>
            <person name="Furrow R.E."/>
        </authorList>
    </citation>
    <scope>NUCLEOTIDE SEQUENCE [LARGE SCALE GENOMIC DNA]</scope>
    <source>
        <strain evidence="1 2">22511_23_Filter</strain>
    </source>
</reference>
<evidence type="ECO:0000313" key="1">
    <source>
        <dbReference type="EMBL" id="MYL20572.1"/>
    </source>
</evidence>
<organism evidence="1 2">
    <name type="scientific">Halobacillus litoralis</name>
    <dbReference type="NCBI Taxonomy" id="45668"/>
    <lineage>
        <taxon>Bacteria</taxon>
        <taxon>Bacillati</taxon>
        <taxon>Bacillota</taxon>
        <taxon>Bacilli</taxon>
        <taxon>Bacillales</taxon>
        <taxon>Bacillaceae</taxon>
        <taxon>Halobacillus</taxon>
    </lineage>
</organism>
<gene>
    <name evidence="1" type="ORF">GLW04_11765</name>
</gene>
<dbReference type="RefSeq" id="WP_160837389.1">
    <property type="nucleotide sequence ID" value="NZ_WMET01000002.1"/>
</dbReference>
<sequence length="152" mass="17572">MFVGMVFSLIAITSYSSNDSTDQYRNYFSLRGEGKQWVVKHYQLEFSPESIKAGNGNIVMKGRSEYSTDSYHFHVYALYGDENKVIQSHSVNSHEDLDITHIPTGTIESSDGISLPPDQIKKIHMTIEWYDMESEQWLDERIDLFNKDTSFN</sequence>
<evidence type="ECO:0000313" key="2">
    <source>
        <dbReference type="Proteomes" id="UP000460949"/>
    </source>
</evidence>
<protein>
    <submittedName>
        <fullName evidence="1">Uncharacterized protein</fullName>
    </submittedName>
</protein>
<comment type="caution">
    <text evidence="1">The sequence shown here is derived from an EMBL/GenBank/DDBJ whole genome shotgun (WGS) entry which is preliminary data.</text>
</comment>
<dbReference type="AlphaFoldDB" id="A0A845DW76"/>
<name>A0A845DW76_9BACI</name>
<proteinExistence type="predicted"/>
<accession>A0A845DW76</accession>
<dbReference type="EMBL" id="WMET01000002">
    <property type="protein sequence ID" value="MYL20572.1"/>
    <property type="molecule type" value="Genomic_DNA"/>
</dbReference>